<evidence type="ECO:0000256" key="4">
    <source>
        <dbReference type="ARBA" id="ARBA00022679"/>
    </source>
</evidence>
<sequence length="293" mass="32162">MPKPLAALAHDSLFWRRIAAWGAQQGPEWWVKHSPTFFGLAGAVLVPSARRKVVSNLRRIRGDASPLREVLETGRTFTNYAGCLAEVLSNGSKNARLPEAELIGRERVLEAAAHNKGLVVVTIHTGGWETVGPFFSRIGLKVMMVMEPERDARARELQDEARRKSGLLVAHVGMDPLDSLPLLRHLQSGGVVALQVDRVPPGIRTAPVRLLGAPGEIPLGPLRLAQVSGAPLVPIFCSRLGYRRYQLEALPPIFLPRRASSDELTAAAQKVADAVTAFLRVHPTQWFHFGEER</sequence>
<proteinExistence type="predicted"/>
<dbReference type="InterPro" id="IPR004960">
    <property type="entry name" value="LipA_acyltrans"/>
</dbReference>
<dbReference type="EMBL" id="CP089982">
    <property type="protein sequence ID" value="WXA90985.1"/>
    <property type="molecule type" value="Genomic_DNA"/>
</dbReference>
<dbReference type="Pfam" id="PF03279">
    <property type="entry name" value="Lip_A_acyltrans"/>
    <property type="match status" value="1"/>
</dbReference>
<evidence type="ECO:0000256" key="3">
    <source>
        <dbReference type="ARBA" id="ARBA00022519"/>
    </source>
</evidence>
<keyword evidence="5" id="KW-0472">Membrane</keyword>
<comment type="subcellular location">
    <subcellularLocation>
        <location evidence="1">Cell inner membrane</location>
    </subcellularLocation>
</comment>
<organism evidence="7 8">
    <name type="scientific">Pendulispora brunnea</name>
    <dbReference type="NCBI Taxonomy" id="2905690"/>
    <lineage>
        <taxon>Bacteria</taxon>
        <taxon>Pseudomonadati</taxon>
        <taxon>Myxococcota</taxon>
        <taxon>Myxococcia</taxon>
        <taxon>Myxococcales</taxon>
        <taxon>Sorangiineae</taxon>
        <taxon>Pendulisporaceae</taxon>
        <taxon>Pendulispora</taxon>
    </lineage>
</organism>
<accession>A0ABZ2K0B4</accession>
<dbReference type="Proteomes" id="UP001379533">
    <property type="component" value="Chromosome"/>
</dbReference>
<keyword evidence="6 7" id="KW-0012">Acyltransferase</keyword>
<name>A0ABZ2K0B4_9BACT</name>
<evidence type="ECO:0000256" key="2">
    <source>
        <dbReference type="ARBA" id="ARBA00022475"/>
    </source>
</evidence>
<keyword evidence="2" id="KW-1003">Cell membrane</keyword>
<keyword evidence="8" id="KW-1185">Reference proteome</keyword>
<reference evidence="7 8" key="1">
    <citation type="submission" date="2021-12" db="EMBL/GenBank/DDBJ databases">
        <title>Discovery of the Pendulisporaceae a myxobacterial family with distinct sporulation behavior and unique specialized metabolism.</title>
        <authorList>
            <person name="Garcia R."/>
            <person name="Popoff A."/>
            <person name="Bader C.D."/>
            <person name="Loehr J."/>
            <person name="Walesch S."/>
            <person name="Walt C."/>
            <person name="Boldt J."/>
            <person name="Bunk B."/>
            <person name="Haeckl F.J.F.P.J."/>
            <person name="Gunesch A.P."/>
            <person name="Birkelbach J."/>
            <person name="Nuebel U."/>
            <person name="Pietschmann T."/>
            <person name="Bach T."/>
            <person name="Mueller R."/>
        </authorList>
    </citation>
    <scope>NUCLEOTIDE SEQUENCE [LARGE SCALE GENOMIC DNA]</scope>
    <source>
        <strain evidence="7 8">MSr12523</strain>
    </source>
</reference>
<evidence type="ECO:0000256" key="6">
    <source>
        <dbReference type="ARBA" id="ARBA00023315"/>
    </source>
</evidence>
<dbReference type="CDD" id="cd07984">
    <property type="entry name" value="LPLAT_LABLAT-like"/>
    <property type="match status" value="1"/>
</dbReference>
<protein>
    <submittedName>
        <fullName evidence="7">Lysophospholipid acyltransferase family protein</fullName>
    </submittedName>
</protein>
<dbReference type="RefSeq" id="WP_394841605.1">
    <property type="nucleotide sequence ID" value="NZ_CP089982.1"/>
</dbReference>
<keyword evidence="4" id="KW-0808">Transferase</keyword>
<evidence type="ECO:0000313" key="8">
    <source>
        <dbReference type="Proteomes" id="UP001379533"/>
    </source>
</evidence>
<evidence type="ECO:0000256" key="1">
    <source>
        <dbReference type="ARBA" id="ARBA00004533"/>
    </source>
</evidence>
<evidence type="ECO:0000313" key="7">
    <source>
        <dbReference type="EMBL" id="WXA90985.1"/>
    </source>
</evidence>
<evidence type="ECO:0000256" key="5">
    <source>
        <dbReference type="ARBA" id="ARBA00023136"/>
    </source>
</evidence>
<dbReference type="PANTHER" id="PTHR30606:SF10">
    <property type="entry name" value="PHOSPHATIDYLINOSITOL MANNOSIDE ACYLTRANSFERASE"/>
    <property type="match status" value="1"/>
</dbReference>
<dbReference type="GO" id="GO:0016746">
    <property type="term" value="F:acyltransferase activity"/>
    <property type="evidence" value="ECO:0007669"/>
    <property type="project" value="UniProtKB-KW"/>
</dbReference>
<dbReference type="PANTHER" id="PTHR30606">
    <property type="entry name" value="LIPID A BIOSYNTHESIS LAUROYL ACYLTRANSFERASE"/>
    <property type="match status" value="1"/>
</dbReference>
<gene>
    <name evidence="7" type="ORF">LZC95_31595</name>
</gene>
<keyword evidence="3" id="KW-0997">Cell inner membrane</keyword>